<dbReference type="EMBL" id="JAEUAK010000001">
    <property type="protein sequence ID" value="MBW9051129.1"/>
    <property type="molecule type" value="Genomic_DNA"/>
</dbReference>
<evidence type="ECO:0000256" key="2">
    <source>
        <dbReference type="SAM" id="Phobius"/>
    </source>
</evidence>
<dbReference type="Gene3D" id="2.30.30.40">
    <property type="entry name" value="SH3 Domains"/>
    <property type="match status" value="1"/>
</dbReference>
<evidence type="ECO:0000256" key="1">
    <source>
        <dbReference type="SAM" id="MobiDB-lite"/>
    </source>
</evidence>
<evidence type="ECO:0000313" key="5">
    <source>
        <dbReference type="Proteomes" id="UP000717752"/>
    </source>
</evidence>
<feature type="compositionally biased region" description="Polar residues" evidence="1">
    <location>
        <begin position="101"/>
        <end position="118"/>
    </location>
</feature>
<feature type="transmembrane region" description="Helical" evidence="2">
    <location>
        <begin position="77"/>
        <end position="96"/>
    </location>
</feature>
<keyword evidence="2" id="KW-0472">Membrane</keyword>
<dbReference type="Proteomes" id="UP000717752">
    <property type="component" value="Unassembled WGS sequence"/>
</dbReference>
<organism evidence="4 5">
    <name type="scientific">Rhizobium mesosinicum</name>
    <dbReference type="NCBI Taxonomy" id="335017"/>
    <lineage>
        <taxon>Bacteria</taxon>
        <taxon>Pseudomonadati</taxon>
        <taxon>Pseudomonadota</taxon>
        <taxon>Alphaproteobacteria</taxon>
        <taxon>Hyphomicrobiales</taxon>
        <taxon>Rhizobiaceae</taxon>
        <taxon>Rhizobium/Agrobacterium group</taxon>
        <taxon>Rhizobium</taxon>
    </lineage>
</organism>
<feature type="region of interest" description="Disordered" evidence="1">
    <location>
        <begin position="99"/>
        <end position="118"/>
    </location>
</feature>
<accession>A0ABS7GPH9</accession>
<keyword evidence="2" id="KW-0812">Transmembrane</keyword>
<name>A0ABS7GPH9_9HYPH</name>
<dbReference type="RefSeq" id="WP_220332666.1">
    <property type="nucleotide sequence ID" value="NZ_JAEUAK010000001.1"/>
</dbReference>
<evidence type="ECO:0000313" key="4">
    <source>
        <dbReference type="EMBL" id="MBW9051129.1"/>
    </source>
</evidence>
<sequence>MSWPADEARARLPAAGAVHCIAALGLTRTRSFIENQYQKKSVNDLDFRVWYEQSLIFSMPSRVAMARRRRSRKTPKFTPALLFVVLVLGGLGSLFGHKEQTASQPSAPVAQTTSSPVETRSVAGKQLASAPVEPSVVSAPIAEPRKPIEVIPQPDSITVFVKGRKVALRDGPGKQFGILDRFDSGREVTLLQTQGDWSHIRDPLTQRDGWISTSLLTEEKPQPAEPKEEAAPQKKTEPPTAATSIPDSLIVQRIIAESIAMYPSSCACPYNIDRGGRRCGKRSAYNRGGGYAPLCFPGDVSADMISSFRQQASR</sequence>
<reference evidence="4 5" key="1">
    <citation type="journal article" date="2021" name="MBio">
        <title>Poor Competitiveness of Bradyrhizobium in Pigeon Pea Root Colonization in Indian Soils.</title>
        <authorList>
            <person name="Chalasani D."/>
            <person name="Basu A."/>
            <person name="Pullabhotla S.V.S.R.N."/>
            <person name="Jorrin B."/>
            <person name="Neal A.L."/>
            <person name="Poole P.S."/>
            <person name="Podile A.R."/>
            <person name="Tkacz A."/>
        </authorList>
    </citation>
    <scope>NUCLEOTIDE SEQUENCE [LARGE SCALE GENOMIC DNA]</scope>
    <source>
        <strain evidence="4 5">HU56</strain>
    </source>
</reference>
<dbReference type="Pfam" id="PF08239">
    <property type="entry name" value="SH3_3"/>
    <property type="match status" value="1"/>
</dbReference>
<dbReference type="SMART" id="SM00287">
    <property type="entry name" value="SH3b"/>
    <property type="match status" value="1"/>
</dbReference>
<protein>
    <submittedName>
        <fullName evidence="4">SH3 domain-containing protein</fullName>
    </submittedName>
</protein>
<dbReference type="InterPro" id="IPR003646">
    <property type="entry name" value="SH3-like_bac-type"/>
</dbReference>
<proteinExistence type="predicted"/>
<evidence type="ECO:0000259" key="3">
    <source>
        <dbReference type="PROSITE" id="PS51781"/>
    </source>
</evidence>
<keyword evidence="5" id="KW-1185">Reference proteome</keyword>
<feature type="compositionally biased region" description="Basic and acidic residues" evidence="1">
    <location>
        <begin position="217"/>
        <end position="237"/>
    </location>
</feature>
<keyword evidence="2" id="KW-1133">Transmembrane helix</keyword>
<feature type="region of interest" description="Disordered" evidence="1">
    <location>
        <begin position="215"/>
        <end position="244"/>
    </location>
</feature>
<comment type="caution">
    <text evidence="4">The sequence shown here is derived from an EMBL/GenBank/DDBJ whole genome shotgun (WGS) entry which is preliminary data.</text>
</comment>
<dbReference type="PROSITE" id="PS51781">
    <property type="entry name" value="SH3B"/>
    <property type="match status" value="1"/>
</dbReference>
<feature type="domain" description="SH3b" evidence="3">
    <location>
        <begin position="156"/>
        <end position="220"/>
    </location>
</feature>
<gene>
    <name evidence="4" type="ORF">JNB85_01735</name>
</gene>